<feature type="region of interest" description="Disordered" evidence="1">
    <location>
        <begin position="362"/>
        <end position="503"/>
    </location>
</feature>
<dbReference type="InterPro" id="IPR007180">
    <property type="entry name" value="DUF382"/>
</dbReference>
<dbReference type="InterPro" id="IPR006568">
    <property type="entry name" value="PSP_pro-rich"/>
</dbReference>
<dbReference type="AlphaFoldDB" id="A0A9P7YZP3"/>
<protein>
    <recommendedName>
        <fullName evidence="2">PSP proline-rich domain-containing protein</fullName>
    </recommendedName>
</protein>
<evidence type="ECO:0000313" key="4">
    <source>
        <dbReference type="Proteomes" id="UP000887226"/>
    </source>
</evidence>
<feature type="region of interest" description="Disordered" evidence="1">
    <location>
        <begin position="1"/>
        <end position="127"/>
    </location>
</feature>
<feature type="compositionally biased region" description="Basic and acidic residues" evidence="1">
    <location>
        <begin position="492"/>
        <end position="503"/>
    </location>
</feature>
<dbReference type="PANTHER" id="PTHR12785">
    <property type="entry name" value="SPLICING FACTOR 3B"/>
    <property type="match status" value="1"/>
</dbReference>
<evidence type="ECO:0000259" key="2">
    <source>
        <dbReference type="SMART" id="SM00581"/>
    </source>
</evidence>
<feature type="region of interest" description="Disordered" evidence="1">
    <location>
        <begin position="528"/>
        <end position="573"/>
    </location>
</feature>
<gene>
    <name evidence="3" type="ORF">BJ878DRAFT_544511</name>
</gene>
<feature type="compositionally biased region" description="Basic residues" evidence="1">
    <location>
        <begin position="1"/>
        <end position="21"/>
    </location>
</feature>
<dbReference type="Pfam" id="PF04046">
    <property type="entry name" value="PSP"/>
    <property type="match status" value="1"/>
</dbReference>
<comment type="caution">
    <text evidence="3">The sequence shown here is derived from an EMBL/GenBank/DDBJ whole genome shotgun (WGS) entry which is preliminary data.</text>
</comment>
<dbReference type="GO" id="GO:0005634">
    <property type="term" value="C:nucleus"/>
    <property type="evidence" value="ECO:0007669"/>
    <property type="project" value="InterPro"/>
</dbReference>
<feature type="compositionally biased region" description="Acidic residues" evidence="1">
    <location>
        <begin position="99"/>
        <end position="112"/>
    </location>
</feature>
<dbReference type="InterPro" id="IPR052584">
    <property type="entry name" value="U2_snRNP_Complex_Component"/>
</dbReference>
<organism evidence="3 4">
    <name type="scientific">Calycina marina</name>
    <dbReference type="NCBI Taxonomy" id="1763456"/>
    <lineage>
        <taxon>Eukaryota</taxon>
        <taxon>Fungi</taxon>
        <taxon>Dikarya</taxon>
        <taxon>Ascomycota</taxon>
        <taxon>Pezizomycotina</taxon>
        <taxon>Leotiomycetes</taxon>
        <taxon>Helotiales</taxon>
        <taxon>Pezizellaceae</taxon>
        <taxon>Calycina</taxon>
    </lineage>
</organism>
<keyword evidence="4" id="KW-1185">Reference proteome</keyword>
<reference evidence="3" key="1">
    <citation type="journal article" date="2021" name="IMA Fungus">
        <title>Genomic characterization of three marine fungi, including Emericellopsis atlantica sp. nov. with signatures of a generalist lifestyle and marine biomass degradation.</title>
        <authorList>
            <person name="Hagestad O.C."/>
            <person name="Hou L."/>
            <person name="Andersen J.H."/>
            <person name="Hansen E.H."/>
            <person name="Altermark B."/>
            <person name="Li C."/>
            <person name="Kuhnert E."/>
            <person name="Cox R.J."/>
            <person name="Crous P.W."/>
            <person name="Spatafora J.W."/>
            <person name="Lail K."/>
            <person name="Amirebrahimi M."/>
            <person name="Lipzen A."/>
            <person name="Pangilinan J."/>
            <person name="Andreopoulos W."/>
            <person name="Hayes R.D."/>
            <person name="Ng V."/>
            <person name="Grigoriev I.V."/>
            <person name="Jackson S.A."/>
            <person name="Sutton T.D.S."/>
            <person name="Dobson A.D.W."/>
            <person name="Rama T."/>
        </authorList>
    </citation>
    <scope>NUCLEOTIDE SEQUENCE</scope>
    <source>
        <strain evidence="3">TRa3180A</strain>
    </source>
</reference>
<feature type="compositionally biased region" description="Basic and acidic residues" evidence="1">
    <location>
        <begin position="528"/>
        <end position="538"/>
    </location>
</feature>
<dbReference type="OrthoDB" id="10260794at2759"/>
<proteinExistence type="predicted"/>
<feature type="domain" description="PSP proline-rich" evidence="2">
    <location>
        <begin position="269"/>
        <end position="322"/>
    </location>
</feature>
<dbReference type="EMBL" id="MU254103">
    <property type="protein sequence ID" value="KAG9242180.1"/>
    <property type="molecule type" value="Genomic_DNA"/>
</dbReference>
<dbReference type="Pfam" id="PF04037">
    <property type="entry name" value="DUF382"/>
    <property type="match status" value="1"/>
</dbReference>
<evidence type="ECO:0000256" key="1">
    <source>
        <dbReference type="SAM" id="MobiDB-lite"/>
    </source>
</evidence>
<sequence>MVPAVKKTKNQMRREKKKNQKKLQVAETPEPEIQAESEPEPIAAKPKDDEPSPDVSSIQISEDDPNYAMFKQIMDKFAVTEGDDEEGGLGKAGKGEIFYSDDDEIPDEEEESAEQKLSKKKRKERDKLSVAELKALVKKPDLVDWTDTSASDPRLLVHIKSYRNIVPVPNHWSLKREYLSSKRGVEKPPFSLPKFIQETGIAEMRDAVLEKQADASLKQKQRERVQPKMGKLDIDYQKLYEAFFRHQTKPELTRYGEVYYEGKEYETNLRHLRPGELSDELKDALNIPPGAPPPWLINQQRFGPPPSYQSLKIPGLNAPPPPGGAWGFHPGGYGKPPVDEFNRPLYGGDIFGVLQPQVNTQAGEPVERTLWGEVQPVEDESEEEEESDEEEEEDDEDVGAGLQTPSGMETPGGLASSVPSEYPGDQSVGGPMDVRKQRRGTDTEESYHPRSAGTIIQEREARQDGSQFFGSSHVYDVRGSQNTHLPVLGQEDDSRKRKARGDVDVALDPDNLVNEDTISKEELKRKFEASKKAEKSDWAFEDDLSDMIAQESRKRRKKDEEKRGEKKERAYRF</sequence>
<feature type="compositionally biased region" description="Acidic residues" evidence="1">
    <location>
        <begin position="29"/>
        <end position="39"/>
    </location>
</feature>
<feature type="compositionally biased region" description="Basic and acidic residues" evidence="1">
    <location>
        <begin position="433"/>
        <end position="448"/>
    </location>
</feature>
<dbReference type="PANTHER" id="PTHR12785:SF6">
    <property type="entry name" value="SPLICING FACTOR 3B SUBUNIT 2"/>
    <property type="match status" value="1"/>
</dbReference>
<dbReference type="Proteomes" id="UP000887226">
    <property type="component" value="Unassembled WGS sequence"/>
</dbReference>
<accession>A0A9P7YZP3</accession>
<feature type="compositionally biased region" description="Basic and acidic residues" evidence="1">
    <location>
        <begin position="558"/>
        <end position="573"/>
    </location>
</feature>
<evidence type="ECO:0000313" key="3">
    <source>
        <dbReference type="EMBL" id="KAG9242180.1"/>
    </source>
</evidence>
<dbReference type="SMART" id="SM00581">
    <property type="entry name" value="PSP"/>
    <property type="match status" value="1"/>
</dbReference>
<name>A0A9P7YZP3_9HELO</name>
<feature type="compositionally biased region" description="Acidic residues" evidence="1">
    <location>
        <begin position="376"/>
        <end position="398"/>
    </location>
</feature>